<reference evidence="2" key="1">
    <citation type="submission" date="2021-11" db="EMBL/GenBank/DDBJ databases">
        <authorList>
            <person name="Schell T."/>
        </authorList>
    </citation>
    <scope>NUCLEOTIDE SEQUENCE</scope>
    <source>
        <strain evidence="2">M5</strain>
    </source>
</reference>
<comment type="caution">
    <text evidence="2">The sequence shown here is derived from an EMBL/GenBank/DDBJ whole genome shotgun (WGS) entry which is preliminary data.</text>
</comment>
<dbReference type="OrthoDB" id="5963205at2759"/>
<keyword evidence="3" id="KW-1185">Reference proteome</keyword>
<dbReference type="InterPro" id="IPR009533">
    <property type="entry name" value="FAM107"/>
</dbReference>
<organism evidence="2 3">
    <name type="scientific">Daphnia galeata</name>
    <dbReference type="NCBI Taxonomy" id="27404"/>
    <lineage>
        <taxon>Eukaryota</taxon>
        <taxon>Metazoa</taxon>
        <taxon>Ecdysozoa</taxon>
        <taxon>Arthropoda</taxon>
        <taxon>Crustacea</taxon>
        <taxon>Branchiopoda</taxon>
        <taxon>Diplostraca</taxon>
        <taxon>Cladocera</taxon>
        <taxon>Anomopoda</taxon>
        <taxon>Daphniidae</taxon>
        <taxon>Daphnia</taxon>
    </lineage>
</organism>
<accession>A0A8J2RAN2</accession>
<keyword evidence="1" id="KW-0175">Coiled coil</keyword>
<dbReference type="Pfam" id="PF06625">
    <property type="entry name" value="DUF1151"/>
    <property type="match status" value="1"/>
</dbReference>
<proteinExistence type="predicted"/>
<evidence type="ECO:0000313" key="2">
    <source>
        <dbReference type="EMBL" id="CAH0098661.1"/>
    </source>
</evidence>
<gene>
    <name evidence="2" type="ORF">DGAL_LOCUS747</name>
</gene>
<dbReference type="AlphaFoldDB" id="A0A8J2RAN2"/>
<dbReference type="Proteomes" id="UP000789390">
    <property type="component" value="Unassembled WGS sequence"/>
</dbReference>
<evidence type="ECO:0000256" key="1">
    <source>
        <dbReference type="ARBA" id="ARBA00023054"/>
    </source>
</evidence>
<sequence length="121" mass="13873">MWNQQQQPPSTRKQEKRQAKKFNLANCGVFRMSKRCGRMIPEPAYNEDDRTKLPTGGGFVMDKEGLVVPRKPPNPCIASMNVVDLHRELAFQPENALEFGSHYFTFLNIKSCVKRKNGFAK</sequence>
<name>A0A8J2RAN2_9CRUS</name>
<evidence type="ECO:0000313" key="3">
    <source>
        <dbReference type="Proteomes" id="UP000789390"/>
    </source>
</evidence>
<dbReference type="EMBL" id="CAKKLH010000005">
    <property type="protein sequence ID" value="CAH0098661.1"/>
    <property type="molecule type" value="Genomic_DNA"/>
</dbReference>
<protein>
    <submittedName>
        <fullName evidence="2">Uncharacterized protein</fullName>
    </submittedName>
</protein>